<dbReference type="InterPro" id="IPR018775">
    <property type="entry name" value="RlaP"/>
</dbReference>
<dbReference type="PANTHER" id="PTHR34817">
    <property type="entry name" value="NUCLEOTIDYLTRANSFERASE"/>
    <property type="match status" value="1"/>
</dbReference>
<name>A0ABU1J0I5_9BACL</name>
<keyword evidence="2" id="KW-1185">Reference proteome</keyword>
<dbReference type="RefSeq" id="WP_188773436.1">
    <property type="nucleotide sequence ID" value="NZ_BMMB01000001.1"/>
</dbReference>
<evidence type="ECO:0000313" key="1">
    <source>
        <dbReference type="EMBL" id="MDR6245021.1"/>
    </source>
</evidence>
<evidence type="ECO:0000313" key="2">
    <source>
        <dbReference type="Proteomes" id="UP001185028"/>
    </source>
</evidence>
<accession>A0ABU1J0I5</accession>
<dbReference type="EMBL" id="JAVDQH010000011">
    <property type="protein sequence ID" value="MDR6245021.1"/>
    <property type="molecule type" value="Genomic_DNA"/>
</dbReference>
<proteinExistence type="predicted"/>
<protein>
    <submittedName>
        <fullName evidence="1">Nucleotidyltransferase</fullName>
    </submittedName>
</protein>
<comment type="caution">
    <text evidence="1">The sequence shown here is derived from an EMBL/GenBank/DDBJ whole genome shotgun (WGS) entry which is preliminary data.</text>
</comment>
<dbReference type="Proteomes" id="UP001185028">
    <property type="component" value="Unassembled WGS sequence"/>
</dbReference>
<reference evidence="1 2" key="1">
    <citation type="submission" date="2023-07" db="EMBL/GenBank/DDBJ databases">
        <title>Genomic Encyclopedia of Type Strains, Phase IV (KMG-IV): sequencing the most valuable type-strain genomes for metagenomic binning, comparative biology and taxonomic classification.</title>
        <authorList>
            <person name="Goeker M."/>
        </authorList>
    </citation>
    <scope>NUCLEOTIDE SEQUENCE [LARGE SCALE GENOMIC DNA]</scope>
    <source>
        <strain evidence="1 2">DSM 22170</strain>
    </source>
</reference>
<sequence length="277" mass="32558">MRAIDATMQQRIIDQLRDIEVREDVRVLYACEAGSRAWGGDAPDSDYDVRFIYVHRPEWYLSIFTRRDVIEQPIDTGLDLNGWDMVKALNLFRRSNPSILEWLSSDMVYMEHDQWSAQLHAWSEQAFSPKVCMYHYLSMAKSNFRSYLQGEQVRIKKYMYVLRPLLACSWIHDNRTFPPLAMDTLIQYGLHDEALRNDVNELLQRKRSGHLHGVEASLPRVRQFIDQMINEMERCATEMPVSTGIADHQLDELFRATLHSVWATPDDDTYRKEDKPL</sequence>
<dbReference type="PANTHER" id="PTHR34817:SF2">
    <property type="entry name" value="NUCLEOTIDYLTRANSFERASE"/>
    <property type="match status" value="1"/>
</dbReference>
<organism evidence="1 2">
    <name type="scientific">Paenibacillus hunanensis</name>
    <dbReference type="NCBI Taxonomy" id="539262"/>
    <lineage>
        <taxon>Bacteria</taxon>
        <taxon>Bacillati</taxon>
        <taxon>Bacillota</taxon>
        <taxon>Bacilli</taxon>
        <taxon>Bacillales</taxon>
        <taxon>Paenibacillaceae</taxon>
        <taxon>Paenibacillus</taxon>
    </lineage>
</organism>
<gene>
    <name evidence="1" type="ORF">JOC58_002919</name>
</gene>
<dbReference type="Pfam" id="PF10127">
    <property type="entry name" value="RlaP"/>
    <property type="match status" value="1"/>
</dbReference>